<evidence type="ECO:0000313" key="2">
    <source>
        <dbReference type="EMBL" id="KAE9457412.1"/>
    </source>
</evidence>
<feature type="non-terminal residue" evidence="2">
    <location>
        <position position="1"/>
    </location>
</feature>
<gene>
    <name evidence="2" type="ORF">C3L33_10685</name>
</gene>
<evidence type="ECO:0000313" key="3">
    <source>
        <dbReference type="Proteomes" id="UP000428333"/>
    </source>
</evidence>
<accession>A0A6A4LJA9</accession>
<proteinExistence type="predicted"/>
<organism evidence="2 3">
    <name type="scientific">Rhododendron williamsianum</name>
    <dbReference type="NCBI Taxonomy" id="262921"/>
    <lineage>
        <taxon>Eukaryota</taxon>
        <taxon>Viridiplantae</taxon>
        <taxon>Streptophyta</taxon>
        <taxon>Embryophyta</taxon>
        <taxon>Tracheophyta</taxon>
        <taxon>Spermatophyta</taxon>
        <taxon>Magnoliopsida</taxon>
        <taxon>eudicotyledons</taxon>
        <taxon>Gunneridae</taxon>
        <taxon>Pentapetalae</taxon>
        <taxon>asterids</taxon>
        <taxon>Ericales</taxon>
        <taxon>Ericaceae</taxon>
        <taxon>Ericoideae</taxon>
        <taxon>Rhodoreae</taxon>
        <taxon>Rhododendron</taxon>
    </lineage>
</organism>
<sequence length="207" mass="22733">MGFDPMTHQPRTDLFSSLPNLIALASLRDLMEQPSLEEQALKLQYLQYLQYLFQPAAAATPEIDCVNLWNSMPSLEENPVFNSPQIMQNQSLFPIASPIMSNSQPLQNPIISPAHVVGPPQVPFNFQIPLSSDVVGHGFDFDDNPPNFQSILPSTCSSSGHLLLMNENSTSNPGYGSSSSRSSHGAGGTSSYWPELLFEEPFMDETS</sequence>
<reference evidence="2 3" key="1">
    <citation type="journal article" date="2019" name="Genome Biol. Evol.">
        <title>The Rhododendron genome and chromosomal organization provide insight into shared whole-genome duplications across the heath family (Ericaceae).</title>
        <authorList>
            <person name="Soza V.L."/>
            <person name="Lindsley D."/>
            <person name="Waalkes A."/>
            <person name="Ramage E."/>
            <person name="Patwardhan R.P."/>
            <person name="Burton J.N."/>
            <person name="Adey A."/>
            <person name="Kumar A."/>
            <person name="Qiu R."/>
            <person name="Shendure J."/>
            <person name="Hall B."/>
        </authorList>
    </citation>
    <scope>NUCLEOTIDE SEQUENCE [LARGE SCALE GENOMIC DNA]</scope>
    <source>
        <strain evidence="2">RSF 1966-606</strain>
    </source>
</reference>
<dbReference type="OrthoDB" id="2143914at2759"/>
<evidence type="ECO:0000256" key="1">
    <source>
        <dbReference type="SAM" id="MobiDB-lite"/>
    </source>
</evidence>
<dbReference type="AlphaFoldDB" id="A0A6A4LJA9"/>
<name>A0A6A4LJA9_9ERIC</name>
<feature type="compositionally biased region" description="Low complexity" evidence="1">
    <location>
        <begin position="169"/>
        <end position="184"/>
    </location>
</feature>
<feature type="region of interest" description="Disordered" evidence="1">
    <location>
        <begin position="163"/>
        <end position="192"/>
    </location>
</feature>
<keyword evidence="3" id="KW-1185">Reference proteome</keyword>
<protein>
    <submittedName>
        <fullName evidence="2">Uncharacterized protein</fullName>
    </submittedName>
</protein>
<dbReference type="Proteomes" id="UP000428333">
    <property type="component" value="Linkage Group LG06"/>
</dbReference>
<comment type="caution">
    <text evidence="2">The sequence shown here is derived from an EMBL/GenBank/DDBJ whole genome shotgun (WGS) entry which is preliminary data.</text>
</comment>
<dbReference type="EMBL" id="QEFC01001511">
    <property type="protein sequence ID" value="KAE9457412.1"/>
    <property type="molecule type" value="Genomic_DNA"/>
</dbReference>